<sequence length="605" mass="69951">MSFKIFSLQLTGKIKSVEVIEKKRKQLADDYAEFLKTQNSEELKAFLELEKYVTSSEFAARKKEVEGHSFKGSEEEKQLKEFQRLQKAARIKNYFKVEGSADLVRYEKEKESQKLADFYALEEYVKDGDFEKDKKEIKGQVFKGSAEEKHLKELKKLEKSAGIKAYNELEGSEKLKQHKAFEASDKMKQYKELKTAAVNDSEKKKEFNRLSKDSAVVNYFKFEKSKNLKLYHEISGSHNLVRYKELKEQVNTEEFKKKVAYLKDKKKFEKSEAYKKYTDYKKLAADPVVTFVLKYEKSKLYKNYLDVKESFDLKRHNELKELIESEGYKKKKAWLEDKKRWDKTEDAQKLNQYETDKKKPEFVKYFKYKDSSEFDFFKNWDVVFEDSFADKKLDDAKWMTSSLTASKTLGQNYAMPGDLSVFTNGANIQTGNKLSIQVKRENKEGMVWQMPAGFVPADFDYTSGMISSGENFQFGDGIVEAKIFFNPVKQVASSFYLANGSNVPRVNLVEMGAKNILGIYTMNGSGKIASEGLEINNLKKGAYIFSLEKSGATFTWKINEQEVLQLNNNDLNKPLELNASSLVIDKLPGSSASFDVEWVKCCRKK</sequence>
<dbReference type="Gene3D" id="2.60.120.200">
    <property type="match status" value="1"/>
</dbReference>
<organism evidence="1 2">
    <name type="scientific">Draconibacterium sediminis</name>
    <dbReference type="NCBI Taxonomy" id="1544798"/>
    <lineage>
        <taxon>Bacteria</taxon>
        <taxon>Pseudomonadati</taxon>
        <taxon>Bacteroidota</taxon>
        <taxon>Bacteroidia</taxon>
        <taxon>Marinilabiliales</taxon>
        <taxon>Prolixibacteraceae</taxon>
        <taxon>Draconibacterium</taxon>
    </lineage>
</organism>
<protein>
    <recommendedName>
        <fullName evidence="3">GH16 domain-containing protein</fullName>
    </recommendedName>
</protein>
<dbReference type="GO" id="GO:0005975">
    <property type="term" value="P:carbohydrate metabolic process"/>
    <property type="evidence" value="ECO:0007669"/>
    <property type="project" value="UniProtKB-ARBA"/>
</dbReference>
<dbReference type="GO" id="GO:0004553">
    <property type="term" value="F:hydrolase activity, hydrolyzing O-glycosyl compounds"/>
    <property type="evidence" value="ECO:0007669"/>
    <property type="project" value="UniProtKB-ARBA"/>
</dbReference>
<dbReference type="OrthoDB" id="9809583at2"/>
<dbReference type="Proteomes" id="UP000032544">
    <property type="component" value="Unassembled WGS sequence"/>
</dbReference>
<evidence type="ECO:0008006" key="3">
    <source>
        <dbReference type="Google" id="ProtNLM"/>
    </source>
</evidence>
<reference evidence="1 2" key="1">
    <citation type="submission" date="2014-09" db="EMBL/GenBank/DDBJ databases">
        <title>Draft Genome Sequence of Draconibacterium sp. JN14CK-3.</title>
        <authorList>
            <person name="Dong C."/>
            <person name="Lai Q."/>
            <person name="Shao Z."/>
        </authorList>
    </citation>
    <scope>NUCLEOTIDE SEQUENCE [LARGE SCALE GENOMIC DNA]</scope>
    <source>
        <strain evidence="1 2">JN14CK-3</strain>
    </source>
</reference>
<accession>A0A0D8J5Z1</accession>
<comment type="caution">
    <text evidence="1">The sequence shown here is derived from an EMBL/GenBank/DDBJ whole genome shotgun (WGS) entry which is preliminary data.</text>
</comment>
<dbReference type="InterPro" id="IPR013320">
    <property type="entry name" value="ConA-like_dom_sf"/>
</dbReference>
<keyword evidence="2" id="KW-1185">Reference proteome</keyword>
<gene>
    <name evidence="1" type="ORF">LH29_21225</name>
</gene>
<dbReference type="STRING" id="1544798.LH29_21225"/>
<dbReference type="EMBL" id="JRHC01000006">
    <property type="protein sequence ID" value="KJF42312.1"/>
    <property type="molecule type" value="Genomic_DNA"/>
</dbReference>
<dbReference type="AlphaFoldDB" id="A0A0D8J5Z1"/>
<evidence type="ECO:0000313" key="2">
    <source>
        <dbReference type="Proteomes" id="UP000032544"/>
    </source>
</evidence>
<proteinExistence type="predicted"/>
<name>A0A0D8J5Z1_9BACT</name>
<evidence type="ECO:0000313" key="1">
    <source>
        <dbReference type="EMBL" id="KJF42312.1"/>
    </source>
</evidence>
<dbReference type="RefSeq" id="WP_045033101.1">
    <property type="nucleotide sequence ID" value="NZ_JRHC01000006.1"/>
</dbReference>
<dbReference type="SUPFAM" id="SSF49899">
    <property type="entry name" value="Concanavalin A-like lectins/glucanases"/>
    <property type="match status" value="1"/>
</dbReference>